<dbReference type="InParanoid" id="G1U6L7"/>
<proteinExistence type="predicted"/>
<dbReference type="Gene3D" id="4.10.280.10">
    <property type="entry name" value="Helix-loop-helix DNA-binding domain"/>
    <property type="match status" value="1"/>
</dbReference>
<dbReference type="Pfam" id="PF23171">
    <property type="entry name" value="bHLH_HIF1A"/>
    <property type="match status" value="1"/>
</dbReference>
<keyword evidence="9" id="KW-1185">Reference proteome</keyword>
<dbReference type="PANTHER" id="PTHR10649">
    <property type="entry name" value="ARYL HYDROCARBON RECEPTOR"/>
    <property type="match status" value="1"/>
</dbReference>
<organism evidence="8 9">
    <name type="scientific">Oryctolagus cuniculus</name>
    <name type="common">Rabbit</name>
    <dbReference type="NCBI Taxonomy" id="9986"/>
    <lineage>
        <taxon>Eukaryota</taxon>
        <taxon>Metazoa</taxon>
        <taxon>Chordata</taxon>
        <taxon>Craniata</taxon>
        <taxon>Vertebrata</taxon>
        <taxon>Euteleostomi</taxon>
        <taxon>Mammalia</taxon>
        <taxon>Eutheria</taxon>
        <taxon>Euarchontoglires</taxon>
        <taxon>Glires</taxon>
        <taxon>Lagomorpha</taxon>
        <taxon>Leporidae</taxon>
        <taxon>Oryctolagus</taxon>
    </lineage>
</organism>
<dbReference type="GO" id="GO:0000976">
    <property type="term" value="F:transcription cis-regulatory region binding"/>
    <property type="evidence" value="ECO:0007669"/>
    <property type="project" value="TreeGrafter"/>
</dbReference>
<evidence type="ECO:0000259" key="7">
    <source>
        <dbReference type="PROSITE" id="PS50888"/>
    </source>
</evidence>
<evidence type="ECO:0000313" key="8">
    <source>
        <dbReference type="Ensembl" id="ENSOCUP00000025064.2"/>
    </source>
</evidence>
<keyword evidence="2" id="KW-0805">Transcription regulation</keyword>
<dbReference type="STRING" id="9986.ENSOCUP00000025064"/>
<evidence type="ECO:0000256" key="4">
    <source>
        <dbReference type="ARBA" id="ARBA00023163"/>
    </source>
</evidence>
<sequence length="316" mass="33530">MCLARHRWGAVSRAWCSPQSGRRCHLDREACWPRARGHSAGCAAVAMPGGSRLRSVSVRAPCCASAALRSTGRFSCEALVDRRVGVLATPSGCMDLGTRVTAGASLCPSRASLLGEAGHEPFPRQAAQRAPCAWGQRGQQPLAALEAGGAGVPGASQDRLRAPFPFSCRPQTMIPPGDCVYAGRTRRRPIQKQRPALGAEKSNPSKRHRDRLNAELDHLASLLPLPPDVISKLDKLSVLRLSVSYLRVKSFFQAVQDRLSSPLATGTCAPGGGHLHGGSAVLEGRLLLEVSAPTSLWPGEGGVAAVTKETERCPCR</sequence>
<keyword evidence="4" id="KW-0804">Transcription</keyword>
<name>G1U6L7_RABIT</name>
<dbReference type="GO" id="GO:0034751">
    <property type="term" value="C:aryl hydrocarbon receptor complex"/>
    <property type="evidence" value="ECO:0007669"/>
    <property type="project" value="TreeGrafter"/>
</dbReference>
<evidence type="ECO:0000313" key="9">
    <source>
        <dbReference type="Proteomes" id="UP000001811"/>
    </source>
</evidence>
<dbReference type="SUPFAM" id="SSF47459">
    <property type="entry name" value="HLH, helix-loop-helix DNA-binding domain"/>
    <property type="match status" value="1"/>
</dbReference>
<dbReference type="GeneTree" id="ENSGT00940000154486"/>
<dbReference type="AlphaFoldDB" id="G1U6L7"/>
<dbReference type="FunFam" id="4.10.280.10:FF:000041">
    <property type="entry name" value="aryl hydrocarbon receptor repressor"/>
    <property type="match status" value="1"/>
</dbReference>
<dbReference type="InterPro" id="IPR039092">
    <property type="entry name" value="AHRR_bHLH"/>
</dbReference>
<feature type="region of interest" description="Disordered" evidence="6">
    <location>
        <begin position="186"/>
        <end position="208"/>
    </location>
</feature>
<reference evidence="8" key="3">
    <citation type="submission" date="2025-09" db="UniProtKB">
        <authorList>
            <consortium name="Ensembl"/>
        </authorList>
    </citation>
    <scope>IDENTIFICATION</scope>
    <source>
        <strain evidence="8">Thorbecke</strain>
    </source>
</reference>
<evidence type="ECO:0000256" key="1">
    <source>
        <dbReference type="ARBA" id="ARBA00004123"/>
    </source>
</evidence>
<reference evidence="8" key="2">
    <citation type="submission" date="2025-08" db="UniProtKB">
        <authorList>
            <consortium name="Ensembl"/>
        </authorList>
    </citation>
    <scope>IDENTIFICATION</scope>
    <source>
        <strain evidence="8">Thorbecke</strain>
    </source>
</reference>
<evidence type="ECO:0000256" key="6">
    <source>
        <dbReference type="SAM" id="MobiDB-lite"/>
    </source>
</evidence>
<dbReference type="HOGENOM" id="CLU_128271_0_1_1"/>
<dbReference type="SMART" id="SM00353">
    <property type="entry name" value="HLH"/>
    <property type="match status" value="1"/>
</dbReference>
<dbReference type="InterPro" id="IPR011598">
    <property type="entry name" value="bHLH_dom"/>
</dbReference>
<dbReference type="InterPro" id="IPR039091">
    <property type="entry name" value="AHR/AHRR"/>
</dbReference>
<keyword evidence="5" id="KW-0539">Nucleus</keyword>
<evidence type="ECO:0000256" key="5">
    <source>
        <dbReference type="ARBA" id="ARBA00023242"/>
    </source>
</evidence>
<dbReference type="GO" id="GO:0006805">
    <property type="term" value="P:xenobiotic metabolic process"/>
    <property type="evidence" value="ECO:0007669"/>
    <property type="project" value="InterPro"/>
</dbReference>
<dbReference type="Proteomes" id="UP000001811">
    <property type="component" value="Unplaced"/>
</dbReference>
<dbReference type="CDD" id="cd11435">
    <property type="entry name" value="bHLH-PAS_AhRR"/>
    <property type="match status" value="1"/>
</dbReference>
<dbReference type="InterPro" id="IPR036638">
    <property type="entry name" value="HLH_DNA-bd_sf"/>
</dbReference>
<dbReference type="GO" id="GO:0005634">
    <property type="term" value="C:nucleus"/>
    <property type="evidence" value="ECO:0007669"/>
    <property type="project" value="UniProtKB-SubCell"/>
</dbReference>
<dbReference type="PaxDb" id="9986-ENSOCUP00000025064"/>
<dbReference type="Ensembl" id="ENSOCUT00000022574.3">
    <property type="protein sequence ID" value="ENSOCUP00000025064.2"/>
    <property type="gene ID" value="ENSOCUG00000021638.3"/>
</dbReference>
<dbReference type="SMR" id="G1U6L7"/>
<dbReference type="PANTHER" id="PTHR10649:SF3">
    <property type="entry name" value="ARYL HYDROCARBON RECEPTOR REPRESSOR"/>
    <property type="match status" value="1"/>
</dbReference>
<comment type="subcellular location">
    <subcellularLocation>
        <location evidence="1">Nucleus</location>
    </subcellularLocation>
</comment>
<dbReference type="GO" id="GO:0046983">
    <property type="term" value="F:protein dimerization activity"/>
    <property type="evidence" value="ECO:0007669"/>
    <property type="project" value="InterPro"/>
</dbReference>
<feature type="domain" description="BHLH" evidence="7">
    <location>
        <begin position="196"/>
        <end position="249"/>
    </location>
</feature>
<evidence type="ECO:0000256" key="2">
    <source>
        <dbReference type="ARBA" id="ARBA00023015"/>
    </source>
</evidence>
<evidence type="ECO:0000256" key="3">
    <source>
        <dbReference type="ARBA" id="ARBA00023125"/>
    </source>
</evidence>
<dbReference type="GO" id="GO:0004879">
    <property type="term" value="F:nuclear receptor activity"/>
    <property type="evidence" value="ECO:0007669"/>
    <property type="project" value="TreeGrafter"/>
</dbReference>
<reference evidence="8 9" key="1">
    <citation type="journal article" date="2011" name="Nature">
        <title>A high-resolution map of human evolutionary constraint using 29 mammals.</title>
        <authorList>
            <person name="Lindblad-Toh K."/>
            <person name="Garber M."/>
            <person name="Zuk O."/>
            <person name="Lin M.F."/>
            <person name="Parker B.J."/>
            <person name="Washietl S."/>
            <person name="Kheradpour P."/>
            <person name="Ernst J."/>
            <person name="Jordan G."/>
            <person name="Mauceli E."/>
            <person name="Ward L.D."/>
            <person name="Lowe C.B."/>
            <person name="Holloway A.K."/>
            <person name="Clamp M."/>
            <person name="Gnerre S."/>
            <person name="Alfoldi J."/>
            <person name="Beal K."/>
            <person name="Chang J."/>
            <person name="Clawson H."/>
            <person name="Cuff J."/>
            <person name="Di Palma F."/>
            <person name="Fitzgerald S."/>
            <person name="Flicek P."/>
            <person name="Guttman M."/>
            <person name="Hubisz M.J."/>
            <person name="Jaffe D.B."/>
            <person name="Jungreis I."/>
            <person name="Kent W.J."/>
            <person name="Kostka D."/>
            <person name="Lara M."/>
            <person name="Martins A.L."/>
            <person name="Massingham T."/>
            <person name="Moltke I."/>
            <person name="Raney B.J."/>
            <person name="Rasmussen M.D."/>
            <person name="Robinson J."/>
            <person name="Stark A."/>
            <person name="Vilella A.J."/>
            <person name="Wen J."/>
            <person name="Xie X."/>
            <person name="Zody M.C."/>
            <person name="Baldwin J."/>
            <person name="Bloom T."/>
            <person name="Chin C.W."/>
            <person name="Heiman D."/>
            <person name="Nicol R."/>
            <person name="Nusbaum C."/>
            <person name="Young S."/>
            <person name="Wilkinson J."/>
            <person name="Worley K.C."/>
            <person name="Kovar C.L."/>
            <person name="Muzny D.M."/>
            <person name="Gibbs R.A."/>
            <person name="Cree A."/>
            <person name="Dihn H.H."/>
            <person name="Fowler G."/>
            <person name="Jhangiani S."/>
            <person name="Joshi V."/>
            <person name="Lee S."/>
            <person name="Lewis L.R."/>
            <person name="Nazareth L.V."/>
            <person name="Okwuonu G."/>
            <person name="Santibanez J."/>
            <person name="Warren W.C."/>
            <person name="Mardis E.R."/>
            <person name="Weinstock G.M."/>
            <person name="Wilson R.K."/>
            <person name="Delehaunty K."/>
            <person name="Dooling D."/>
            <person name="Fronik C."/>
            <person name="Fulton L."/>
            <person name="Fulton B."/>
            <person name="Graves T."/>
            <person name="Minx P."/>
            <person name="Sodergren E."/>
            <person name="Birney E."/>
            <person name="Margulies E.H."/>
            <person name="Herrero J."/>
            <person name="Green E.D."/>
            <person name="Haussler D."/>
            <person name="Siepel A."/>
            <person name="Goldman N."/>
            <person name="Pollard K.S."/>
            <person name="Pedersen J.S."/>
            <person name="Lander E.S."/>
            <person name="Kellis M."/>
        </authorList>
    </citation>
    <scope>NUCLEOTIDE SEQUENCE [LARGE SCALE GENOMIC DNA]</scope>
    <source>
        <strain evidence="9">Thorbecke</strain>
    </source>
</reference>
<dbReference type="eggNOG" id="KOG3560">
    <property type="taxonomic scope" value="Eukaryota"/>
</dbReference>
<dbReference type="PROSITE" id="PS50888">
    <property type="entry name" value="BHLH"/>
    <property type="match status" value="1"/>
</dbReference>
<accession>G1U6L7</accession>
<keyword evidence="3" id="KW-0238">DNA-binding</keyword>
<protein>
    <recommendedName>
        <fullName evidence="7">BHLH domain-containing protein</fullName>
    </recommendedName>
</protein>